<dbReference type="eggNOG" id="KOG2533">
    <property type="taxonomic scope" value="Eukaryota"/>
</dbReference>
<accession>A0A0C4EAD5</accession>
<comment type="subcellular location">
    <subcellularLocation>
        <location evidence="1">Membrane</location>
        <topology evidence="1">Multi-pass membrane protein</topology>
    </subcellularLocation>
</comment>
<dbReference type="OrthoDB" id="6730379at2759"/>
<evidence type="ECO:0000256" key="5">
    <source>
        <dbReference type="ARBA" id="ARBA00023136"/>
    </source>
</evidence>
<evidence type="ECO:0000313" key="8">
    <source>
        <dbReference type="EnsemblFungi" id="MAPG_09604T0"/>
    </source>
</evidence>
<gene>
    <name evidence="7" type="ORF">MAPG_09604</name>
</gene>
<evidence type="ECO:0000256" key="4">
    <source>
        <dbReference type="ARBA" id="ARBA00022989"/>
    </source>
</evidence>
<dbReference type="STRING" id="644358.A0A0C4EAD5"/>
<dbReference type="AlphaFoldDB" id="A0A0C4EAD5"/>
<dbReference type="InterPro" id="IPR036259">
    <property type="entry name" value="MFS_trans_sf"/>
</dbReference>
<keyword evidence="9" id="KW-1185">Reference proteome</keyword>
<feature type="transmembrane region" description="Helical" evidence="6">
    <location>
        <begin position="134"/>
        <end position="159"/>
    </location>
</feature>
<dbReference type="EMBL" id="ADBL01002456">
    <property type="status" value="NOT_ANNOTATED_CDS"/>
    <property type="molecule type" value="Genomic_DNA"/>
</dbReference>
<evidence type="ECO:0000256" key="2">
    <source>
        <dbReference type="ARBA" id="ARBA00022448"/>
    </source>
</evidence>
<dbReference type="OMA" id="ITICCTA"/>
<feature type="transmembrane region" description="Helical" evidence="6">
    <location>
        <begin position="211"/>
        <end position="234"/>
    </location>
</feature>
<proteinExistence type="predicted"/>
<dbReference type="GO" id="GO:0016020">
    <property type="term" value="C:membrane"/>
    <property type="evidence" value="ECO:0007669"/>
    <property type="project" value="UniProtKB-SubCell"/>
</dbReference>
<feature type="transmembrane region" description="Helical" evidence="6">
    <location>
        <begin position="171"/>
        <end position="191"/>
    </location>
</feature>
<dbReference type="GO" id="GO:0022857">
    <property type="term" value="F:transmembrane transporter activity"/>
    <property type="evidence" value="ECO:0007669"/>
    <property type="project" value="InterPro"/>
</dbReference>
<dbReference type="VEuPathDB" id="FungiDB:MAPG_09604"/>
<dbReference type="Proteomes" id="UP000011715">
    <property type="component" value="Unassembled WGS sequence"/>
</dbReference>
<evidence type="ECO:0000256" key="1">
    <source>
        <dbReference type="ARBA" id="ARBA00004141"/>
    </source>
</evidence>
<evidence type="ECO:0008006" key="10">
    <source>
        <dbReference type="Google" id="ProtNLM"/>
    </source>
</evidence>
<keyword evidence="2" id="KW-0813">Transport</keyword>
<feature type="transmembrane region" description="Helical" evidence="6">
    <location>
        <begin position="80"/>
        <end position="102"/>
    </location>
</feature>
<name>A0A0C4EAD5_MAGP6</name>
<evidence type="ECO:0000313" key="9">
    <source>
        <dbReference type="Proteomes" id="UP000011715"/>
    </source>
</evidence>
<feature type="transmembrane region" description="Helical" evidence="6">
    <location>
        <begin position="109"/>
        <end position="128"/>
    </location>
</feature>
<keyword evidence="4 6" id="KW-1133">Transmembrane helix</keyword>
<reference evidence="7" key="2">
    <citation type="submission" date="2010-05" db="EMBL/GenBank/DDBJ databases">
        <title>The Genome Sequence of Magnaporthe poae strain ATCC 64411.</title>
        <authorList>
            <consortium name="The Broad Institute Genome Sequencing Platform"/>
            <consortium name="Broad Institute Genome Sequencing Center for Infectious Disease"/>
            <person name="Ma L.-J."/>
            <person name="Dead R."/>
            <person name="Young S."/>
            <person name="Zeng Q."/>
            <person name="Koehrsen M."/>
            <person name="Alvarado L."/>
            <person name="Berlin A."/>
            <person name="Chapman S.B."/>
            <person name="Chen Z."/>
            <person name="Freedman E."/>
            <person name="Gellesch M."/>
            <person name="Goldberg J."/>
            <person name="Griggs A."/>
            <person name="Gujja S."/>
            <person name="Heilman E.R."/>
            <person name="Heiman D."/>
            <person name="Hepburn T."/>
            <person name="Howarth C."/>
            <person name="Jen D."/>
            <person name="Larson L."/>
            <person name="Mehta T."/>
            <person name="Neiman D."/>
            <person name="Pearson M."/>
            <person name="Roberts A."/>
            <person name="Saif S."/>
            <person name="Shea T."/>
            <person name="Shenoy N."/>
            <person name="Sisk P."/>
            <person name="Stolte C."/>
            <person name="Sykes S."/>
            <person name="Walk T."/>
            <person name="White J."/>
            <person name="Yandava C."/>
            <person name="Haas B."/>
            <person name="Nusbaum C."/>
            <person name="Birren B."/>
        </authorList>
    </citation>
    <scope>NUCLEOTIDE SEQUENCE</scope>
    <source>
        <strain evidence="7">ATCC 64411</strain>
    </source>
</reference>
<organism evidence="8 9">
    <name type="scientific">Magnaporthiopsis poae (strain ATCC 64411 / 73-15)</name>
    <name type="common">Kentucky bluegrass fungus</name>
    <name type="synonym">Magnaporthe poae</name>
    <dbReference type="NCBI Taxonomy" id="644358"/>
    <lineage>
        <taxon>Eukaryota</taxon>
        <taxon>Fungi</taxon>
        <taxon>Dikarya</taxon>
        <taxon>Ascomycota</taxon>
        <taxon>Pezizomycotina</taxon>
        <taxon>Sordariomycetes</taxon>
        <taxon>Sordariomycetidae</taxon>
        <taxon>Magnaporthales</taxon>
        <taxon>Magnaporthaceae</taxon>
        <taxon>Magnaporthiopsis</taxon>
    </lineage>
</organism>
<dbReference type="PANTHER" id="PTHR43791">
    <property type="entry name" value="PERMEASE-RELATED"/>
    <property type="match status" value="1"/>
</dbReference>
<sequence length="372" mass="39787">MEKHGQDVFAAAAADTLPSSSSNSSGSSPVDRRRLYRKIDWHVMPLMFLCFLLQFLDKVSLNYSNVMGLQRDLGMGGQDFSWLATSFFVAFVAAEMPQAYLLQRFPVSRVLGCNVALWGLLLCCSAAARSFRGLLAVRILLGAAESCISPALVLVTSTWYTKRQACPRTGVWFCGVGTGQILGGLISFAAQHGPSSSSGFASWRTIGGAVVPRWLSIVLLMVPTIIGGALMSFFPGRAGALAGIYLINFTTAPAALVYSLVGANTSGYTKKVTANALMQVGFGLANIIGPQTFRSDEAPGYISAKITILASDAAAVVAVVLLRLLYGRRNRRTRAAREAQLASVASGETAVASLIEDEDLTDLKNPAFRYVY</sequence>
<protein>
    <recommendedName>
        <fullName evidence="10">Allantoate permease</fullName>
    </recommendedName>
</protein>
<feature type="transmembrane region" description="Helical" evidence="6">
    <location>
        <begin position="306"/>
        <end position="326"/>
    </location>
</feature>
<dbReference type="EnsemblFungi" id="MAPG_09604T0">
    <property type="protein sequence ID" value="MAPG_09604T0"/>
    <property type="gene ID" value="MAPG_09604"/>
</dbReference>
<dbReference type="EMBL" id="GL876976">
    <property type="protein sequence ID" value="KLU91081.1"/>
    <property type="molecule type" value="Genomic_DNA"/>
</dbReference>
<reference evidence="7" key="3">
    <citation type="submission" date="2011-03" db="EMBL/GenBank/DDBJ databases">
        <title>Annotation of Magnaporthe poae ATCC 64411.</title>
        <authorList>
            <person name="Ma L.-J."/>
            <person name="Dead R."/>
            <person name="Young S.K."/>
            <person name="Zeng Q."/>
            <person name="Gargeya S."/>
            <person name="Fitzgerald M."/>
            <person name="Haas B."/>
            <person name="Abouelleil A."/>
            <person name="Alvarado L."/>
            <person name="Arachchi H.M."/>
            <person name="Berlin A."/>
            <person name="Brown A."/>
            <person name="Chapman S.B."/>
            <person name="Chen Z."/>
            <person name="Dunbar C."/>
            <person name="Freedman E."/>
            <person name="Gearin G."/>
            <person name="Gellesch M."/>
            <person name="Goldberg J."/>
            <person name="Griggs A."/>
            <person name="Gujja S."/>
            <person name="Heiman D."/>
            <person name="Howarth C."/>
            <person name="Larson L."/>
            <person name="Lui A."/>
            <person name="MacDonald P.J.P."/>
            <person name="Mehta T."/>
            <person name="Montmayeur A."/>
            <person name="Murphy C."/>
            <person name="Neiman D."/>
            <person name="Pearson M."/>
            <person name="Priest M."/>
            <person name="Roberts A."/>
            <person name="Saif S."/>
            <person name="Shea T."/>
            <person name="Shenoy N."/>
            <person name="Sisk P."/>
            <person name="Stolte C."/>
            <person name="Sykes S."/>
            <person name="Yandava C."/>
            <person name="Wortman J."/>
            <person name="Nusbaum C."/>
            <person name="Birren B."/>
        </authorList>
    </citation>
    <scope>NUCLEOTIDE SEQUENCE</scope>
    <source>
        <strain evidence="7">ATCC 64411</strain>
    </source>
</reference>
<dbReference type="Pfam" id="PF07690">
    <property type="entry name" value="MFS_1"/>
    <property type="match status" value="1"/>
</dbReference>
<keyword evidence="3 6" id="KW-0812">Transmembrane</keyword>
<dbReference type="PANTHER" id="PTHR43791:SF40">
    <property type="entry name" value="THIAMINE PATHWAY TRANSPORTER THI73"/>
    <property type="match status" value="1"/>
</dbReference>
<reference evidence="9" key="1">
    <citation type="submission" date="2010-05" db="EMBL/GenBank/DDBJ databases">
        <title>The genome sequence of Magnaporthe poae strain ATCC 64411.</title>
        <authorList>
            <person name="Ma L.-J."/>
            <person name="Dead R."/>
            <person name="Young S."/>
            <person name="Zeng Q."/>
            <person name="Koehrsen M."/>
            <person name="Alvarado L."/>
            <person name="Berlin A."/>
            <person name="Chapman S.B."/>
            <person name="Chen Z."/>
            <person name="Freedman E."/>
            <person name="Gellesch M."/>
            <person name="Goldberg J."/>
            <person name="Griggs A."/>
            <person name="Gujja S."/>
            <person name="Heilman E.R."/>
            <person name="Heiman D."/>
            <person name="Hepburn T."/>
            <person name="Howarth C."/>
            <person name="Jen D."/>
            <person name="Larson L."/>
            <person name="Mehta T."/>
            <person name="Neiman D."/>
            <person name="Pearson M."/>
            <person name="Roberts A."/>
            <person name="Saif S."/>
            <person name="Shea T."/>
            <person name="Shenoy N."/>
            <person name="Sisk P."/>
            <person name="Stolte C."/>
            <person name="Sykes S."/>
            <person name="Walk T."/>
            <person name="White J."/>
            <person name="Yandava C."/>
            <person name="Haas B."/>
            <person name="Nusbaum C."/>
            <person name="Birren B."/>
        </authorList>
    </citation>
    <scope>NUCLEOTIDE SEQUENCE [LARGE SCALE GENOMIC DNA]</scope>
    <source>
        <strain evidence="9">ATCC 64411 / 73-15</strain>
    </source>
</reference>
<reference evidence="8" key="5">
    <citation type="submission" date="2015-06" db="UniProtKB">
        <authorList>
            <consortium name="EnsemblFungi"/>
        </authorList>
    </citation>
    <scope>IDENTIFICATION</scope>
    <source>
        <strain evidence="8">ATCC 64411</strain>
    </source>
</reference>
<feature type="transmembrane region" description="Helical" evidence="6">
    <location>
        <begin position="41"/>
        <end position="60"/>
    </location>
</feature>
<evidence type="ECO:0000313" key="7">
    <source>
        <dbReference type="EMBL" id="KLU91081.1"/>
    </source>
</evidence>
<dbReference type="SUPFAM" id="SSF103473">
    <property type="entry name" value="MFS general substrate transporter"/>
    <property type="match status" value="2"/>
</dbReference>
<dbReference type="Gene3D" id="1.20.1250.20">
    <property type="entry name" value="MFS general substrate transporter like domains"/>
    <property type="match status" value="1"/>
</dbReference>
<reference evidence="8" key="4">
    <citation type="journal article" date="2015" name="G3 (Bethesda)">
        <title>Genome sequences of three phytopathogenic species of the Magnaporthaceae family of fungi.</title>
        <authorList>
            <person name="Okagaki L.H."/>
            <person name="Nunes C.C."/>
            <person name="Sailsbery J."/>
            <person name="Clay B."/>
            <person name="Brown D."/>
            <person name="John T."/>
            <person name="Oh Y."/>
            <person name="Young N."/>
            <person name="Fitzgerald M."/>
            <person name="Haas B.J."/>
            <person name="Zeng Q."/>
            <person name="Young S."/>
            <person name="Adiconis X."/>
            <person name="Fan L."/>
            <person name="Levin J.Z."/>
            <person name="Mitchell T.K."/>
            <person name="Okubara P.A."/>
            <person name="Farman M.L."/>
            <person name="Kohn L.M."/>
            <person name="Birren B."/>
            <person name="Ma L.-J."/>
            <person name="Dean R.A."/>
        </authorList>
    </citation>
    <scope>NUCLEOTIDE SEQUENCE</scope>
    <source>
        <strain evidence="8">ATCC 64411 / 73-15</strain>
    </source>
</reference>
<dbReference type="InterPro" id="IPR011701">
    <property type="entry name" value="MFS"/>
</dbReference>
<evidence type="ECO:0000256" key="6">
    <source>
        <dbReference type="SAM" id="Phobius"/>
    </source>
</evidence>
<feature type="transmembrane region" description="Helical" evidence="6">
    <location>
        <begin position="241"/>
        <end position="261"/>
    </location>
</feature>
<keyword evidence="5 6" id="KW-0472">Membrane</keyword>
<evidence type="ECO:0000256" key="3">
    <source>
        <dbReference type="ARBA" id="ARBA00022692"/>
    </source>
</evidence>
<dbReference type="EMBL" id="ADBL01002457">
    <property type="status" value="NOT_ANNOTATED_CDS"/>
    <property type="molecule type" value="Genomic_DNA"/>
</dbReference>